<evidence type="ECO:0000313" key="6">
    <source>
        <dbReference type="EMBL" id="NYD91214.1"/>
    </source>
</evidence>
<protein>
    <submittedName>
        <fullName evidence="6">3-hydroxyisobutyrate dehydrogenase</fullName>
        <ecNumber evidence="6">1.1.1.31</ecNumber>
    </submittedName>
</protein>
<dbReference type="RefSeq" id="WP_179509628.1">
    <property type="nucleotide sequence ID" value="NZ_JACCBY010000004.1"/>
</dbReference>
<dbReference type="InterPro" id="IPR006115">
    <property type="entry name" value="6PGDH_NADP-bd"/>
</dbReference>
<dbReference type="InterPro" id="IPR051265">
    <property type="entry name" value="HIBADH-related_NP60_sf"/>
</dbReference>
<dbReference type="SUPFAM" id="SSF48179">
    <property type="entry name" value="6-phosphogluconate dehydrogenase C-terminal domain-like"/>
    <property type="match status" value="1"/>
</dbReference>
<feature type="active site" evidence="3">
    <location>
        <position position="174"/>
    </location>
</feature>
<dbReference type="SUPFAM" id="SSF51735">
    <property type="entry name" value="NAD(P)-binding Rossmann-fold domains"/>
    <property type="match status" value="1"/>
</dbReference>
<evidence type="ECO:0000259" key="5">
    <source>
        <dbReference type="Pfam" id="PF14833"/>
    </source>
</evidence>
<dbReference type="PANTHER" id="PTHR43580">
    <property type="entry name" value="OXIDOREDUCTASE GLYR1-RELATED"/>
    <property type="match status" value="1"/>
</dbReference>
<dbReference type="EC" id="1.1.1.31" evidence="6"/>
<sequence length="287" mass="29056">MTNDHLPTIAVFGAGIIGAPVSRNLARAGYTVRVWNRTAAKADALAADGVTVAASPAEAVRGAGVIVTILKDGPAVQDAIDAAAPEIAPGAIWLQLSTVGVGAIDSLAGYAEQAGLVFYDAPVLGTRQPAEQGQLVILGAGPIDQRGVVQPIFDAIGRKTIWTADRAGASSRLKLALNAWVLLLTHGAAESLSLVRALGVDPALLFEAVAGGPLDCGYLHAKGKAMLAGDFTPSFSVENGAKDAQLVVDAATAAGVQVDLAAAGLERFRRVIAAGHGDADIAASFLA</sequence>
<accession>A0A7Y9FPU3</accession>
<evidence type="ECO:0000256" key="3">
    <source>
        <dbReference type="PIRSR" id="PIRSR000103-1"/>
    </source>
</evidence>
<organism evidence="6 7">
    <name type="scientific">Sphingomonas melonis</name>
    <dbReference type="NCBI Taxonomy" id="152682"/>
    <lineage>
        <taxon>Bacteria</taxon>
        <taxon>Pseudomonadati</taxon>
        <taxon>Pseudomonadota</taxon>
        <taxon>Alphaproteobacteria</taxon>
        <taxon>Sphingomonadales</taxon>
        <taxon>Sphingomonadaceae</taxon>
        <taxon>Sphingomonas</taxon>
    </lineage>
</organism>
<dbReference type="Pfam" id="PF03446">
    <property type="entry name" value="NAD_binding_2"/>
    <property type="match status" value="1"/>
</dbReference>
<dbReference type="Gene3D" id="3.40.50.720">
    <property type="entry name" value="NAD(P)-binding Rossmann-like Domain"/>
    <property type="match status" value="1"/>
</dbReference>
<dbReference type="EMBL" id="JACCBY010000004">
    <property type="protein sequence ID" value="NYD91214.1"/>
    <property type="molecule type" value="Genomic_DNA"/>
</dbReference>
<dbReference type="InterPro" id="IPR029154">
    <property type="entry name" value="HIBADH-like_NADP-bd"/>
</dbReference>
<dbReference type="Gene3D" id="1.10.1040.10">
    <property type="entry name" value="N-(1-d-carboxylethyl)-l-norvaline Dehydrogenase, domain 2"/>
    <property type="match status" value="1"/>
</dbReference>
<dbReference type="InterPro" id="IPR008927">
    <property type="entry name" value="6-PGluconate_DH-like_C_sf"/>
</dbReference>
<dbReference type="InterPro" id="IPR013328">
    <property type="entry name" value="6PGD_dom2"/>
</dbReference>
<dbReference type="PANTHER" id="PTHR43580:SF2">
    <property type="entry name" value="CYTOKINE-LIKE NUCLEAR FACTOR N-PAC"/>
    <property type="match status" value="1"/>
</dbReference>
<evidence type="ECO:0000313" key="7">
    <source>
        <dbReference type="Proteomes" id="UP000517753"/>
    </source>
</evidence>
<feature type="domain" description="3-hydroxyisobutyrate dehydrogenase-like NAD-binding" evidence="5">
    <location>
        <begin position="168"/>
        <end position="283"/>
    </location>
</feature>
<dbReference type="GO" id="GO:0050661">
    <property type="term" value="F:NADP binding"/>
    <property type="evidence" value="ECO:0007669"/>
    <property type="project" value="InterPro"/>
</dbReference>
<proteinExistence type="predicted"/>
<dbReference type="GO" id="GO:0008442">
    <property type="term" value="F:3-hydroxyisobutyrate dehydrogenase activity"/>
    <property type="evidence" value="ECO:0007669"/>
    <property type="project" value="UniProtKB-EC"/>
</dbReference>
<evidence type="ECO:0000256" key="1">
    <source>
        <dbReference type="ARBA" id="ARBA00023002"/>
    </source>
</evidence>
<name>A0A7Y9FPU3_9SPHN</name>
<comment type="caution">
    <text evidence="6">The sequence shown here is derived from an EMBL/GenBank/DDBJ whole genome shotgun (WGS) entry which is preliminary data.</text>
</comment>
<dbReference type="AlphaFoldDB" id="A0A7Y9FPU3"/>
<feature type="domain" description="6-phosphogluconate dehydrogenase NADP-binding" evidence="4">
    <location>
        <begin position="8"/>
        <end position="162"/>
    </location>
</feature>
<evidence type="ECO:0000259" key="4">
    <source>
        <dbReference type="Pfam" id="PF03446"/>
    </source>
</evidence>
<gene>
    <name evidence="6" type="ORF">HD841_003021</name>
</gene>
<dbReference type="InterPro" id="IPR036291">
    <property type="entry name" value="NAD(P)-bd_dom_sf"/>
</dbReference>
<keyword evidence="2" id="KW-0520">NAD</keyword>
<dbReference type="Pfam" id="PF14833">
    <property type="entry name" value="NAD_binding_11"/>
    <property type="match status" value="1"/>
</dbReference>
<dbReference type="InterPro" id="IPR015815">
    <property type="entry name" value="HIBADH-related"/>
</dbReference>
<dbReference type="Proteomes" id="UP000517753">
    <property type="component" value="Unassembled WGS sequence"/>
</dbReference>
<dbReference type="PIRSF" id="PIRSF000103">
    <property type="entry name" value="HIBADH"/>
    <property type="match status" value="1"/>
</dbReference>
<reference evidence="6 7" key="1">
    <citation type="submission" date="2020-08" db="EMBL/GenBank/DDBJ databases">
        <title>The Agave Microbiome: Exploring the role of microbial communities in plant adaptations to desert environments.</title>
        <authorList>
            <person name="Partida-Martinez L.P."/>
        </authorList>
    </citation>
    <scope>NUCLEOTIDE SEQUENCE [LARGE SCALE GENOMIC DNA]</scope>
    <source>
        <strain evidence="6 7">AS2.3</strain>
    </source>
</reference>
<evidence type="ECO:0000256" key="2">
    <source>
        <dbReference type="ARBA" id="ARBA00023027"/>
    </source>
</evidence>
<dbReference type="GO" id="GO:0051287">
    <property type="term" value="F:NAD binding"/>
    <property type="evidence" value="ECO:0007669"/>
    <property type="project" value="InterPro"/>
</dbReference>
<keyword evidence="7" id="KW-1185">Reference proteome</keyword>
<keyword evidence="1 6" id="KW-0560">Oxidoreductase</keyword>